<reference evidence="5" key="1">
    <citation type="submission" date="2016-06" db="EMBL/GenBank/DDBJ databases">
        <authorList>
            <person name="Varghese N."/>
            <person name="Submissions Spin"/>
        </authorList>
    </citation>
    <scope>NUCLEOTIDE SEQUENCE [LARGE SCALE GENOMIC DNA]</scope>
    <source>
        <strain evidence="5">DSM 43168</strain>
    </source>
</reference>
<feature type="domain" description="Cupin type-2" evidence="3">
    <location>
        <begin position="45"/>
        <end position="109"/>
    </location>
</feature>
<name>A0A1C4VK83_9ACTN</name>
<evidence type="ECO:0000256" key="2">
    <source>
        <dbReference type="SAM" id="MobiDB-lite"/>
    </source>
</evidence>
<dbReference type="InterPro" id="IPR013096">
    <property type="entry name" value="Cupin_2"/>
</dbReference>
<keyword evidence="5" id="KW-1185">Reference proteome</keyword>
<dbReference type="Gene3D" id="2.60.120.10">
    <property type="entry name" value="Jelly Rolls"/>
    <property type="match status" value="2"/>
</dbReference>
<dbReference type="InterPro" id="IPR014710">
    <property type="entry name" value="RmlC-like_jellyroll"/>
</dbReference>
<dbReference type="PANTHER" id="PTHR35848">
    <property type="entry name" value="OXALATE-BINDING PROTEIN"/>
    <property type="match status" value="1"/>
</dbReference>
<feature type="region of interest" description="Disordered" evidence="2">
    <location>
        <begin position="1"/>
        <end position="23"/>
    </location>
</feature>
<dbReference type="Pfam" id="PF07883">
    <property type="entry name" value="Cupin_2"/>
    <property type="match status" value="2"/>
</dbReference>
<dbReference type="GO" id="GO:0046872">
    <property type="term" value="F:metal ion binding"/>
    <property type="evidence" value="ECO:0007669"/>
    <property type="project" value="UniProtKB-KW"/>
</dbReference>
<dbReference type="RefSeq" id="WP_074473147.1">
    <property type="nucleotide sequence ID" value="NZ_FMCT01000002.1"/>
</dbReference>
<dbReference type="InterPro" id="IPR051610">
    <property type="entry name" value="GPI/OXD"/>
</dbReference>
<sequence length="317" mass="35058">MYHVSRIDDTLASTPPDHLGHSTGFRRQDLVGRQYGSHHMTMSVAVLDPGGRVDATVHSYEKSLWLLDGELTLTMLGQSIALRRDDCAVVPVAVAHQLTTGAAGARWLEMSAPVRLLPGNRRRDTFFLPEEIAAGRAEPVDLRDPRNRHFFRFDEGSMDLGRLARGSDPAAPEVSASMATALLAYSGIGIRMLADQRTNAQLHTMFMVEYQPTAVAHPHDHPFEEAYVFTHGETEAVVEGERFVLRPGDVLWTGSGCEHAFYNRTDGRTRWIETQAPQPPAQHSYRFSRDWEYLGDRLCAGTRIDPATGAPPAAGDA</sequence>
<dbReference type="InterPro" id="IPR011051">
    <property type="entry name" value="RmlC_Cupin_sf"/>
</dbReference>
<evidence type="ECO:0000256" key="1">
    <source>
        <dbReference type="ARBA" id="ARBA00022723"/>
    </source>
</evidence>
<dbReference type="SUPFAM" id="SSF51182">
    <property type="entry name" value="RmlC-like cupins"/>
    <property type="match status" value="1"/>
</dbReference>
<gene>
    <name evidence="4" type="ORF">GA0070563_102334</name>
</gene>
<dbReference type="EMBL" id="FMCT01000002">
    <property type="protein sequence ID" value="SCE84221.1"/>
    <property type="molecule type" value="Genomic_DNA"/>
</dbReference>
<dbReference type="AlphaFoldDB" id="A0A1C4VK83"/>
<dbReference type="Proteomes" id="UP000183585">
    <property type="component" value="Unassembled WGS sequence"/>
</dbReference>
<accession>A0A1C4VK83</accession>
<proteinExistence type="predicted"/>
<feature type="domain" description="Cupin type-2" evidence="3">
    <location>
        <begin position="207"/>
        <end position="272"/>
    </location>
</feature>
<keyword evidence="1" id="KW-0479">Metal-binding</keyword>
<protein>
    <submittedName>
        <fullName evidence="4">Cupin domain protein</fullName>
    </submittedName>
</protein>
<organism evidence="4 5">
    <name type="scientific">Micromonospora carbonacea</name>
    <dbReference type="NCBI Taxonomy" id="47853"/>
    <lineage>
        <taxon>Bacteria</taxon>
        <taxon>Bacillati</taxon>
        <taxon>Actinomycetota</taxon>
        <taxon>Actinomycetes</taxon>
        <taxon>Micromonosporales</taxon>
        <taxon>Micromonosporaceae</taxon>
        <taxon>Micromonospora</taxon>
    </lineage>
</organism>
<evidence type="ECO:0000313" key="5">
    <source>
        <dbReference type="Proteomes" id="UP000183585"/>
    </source>
</evidence>
<evidence type="ECO:0000259" key="3">
    <source>
        <dbReference type="Pfam" id="PF07883"/>
    </source>
</evidence>
<evidence type="ECO:0000313" key="4">
    <source>
        <dbReference type="EMBL" id="SCE84221.1"/>
    </source>
</evidence>